<feature type="transmembrane region" description="Helical" evidence="1">
    <location>
        <begin position="303"/>
        <end position="323"/>
    </location>
</feature>
<protein>
    <submittedName>
        <fullName evidence="3">DUF6377 domain-containing protein</fullName>
    </submittedName>
</protein>
<evidence type="ECO:0000313" key="4">
    <source>
        <dbReference type="Proteomes" id="UP001500582"/>
    </source>
</evidence>
<keyword evidence="1" id="KW-0472">Membrane</keyword>
<comment type="caution">
    <text evidence="3">The sequence shown here is derived from an EMBL/GenBank/DDBJ whole genome shotgun (WGS) entry which is preliminary data.</text>
</comment>
<accession>A0ABP8FW59</accession>
<dbReference type="Pfam" id="PF19904">
    <property type="entry name" value="DUF6377"/>
    <property type="match status" value="1"/>
</dbReference>
<evidence type="ECO:0000256" key="1">
    <source>
        <dbReference type="SAM" id="Phobius"/>
    </source>
</evidence>
<organism evidence="3 4">
    <name type="scientific">Mucilaginibacter gynuensis</name>
    <dbReference type="NCBI Taxonomy" id="1302236"/>
    <lineage>
        <taxon>Bacteria</taxon>
        <taxon>Pseudomonadati</taxon>
        <taxon>Bacteroidota</taxon>
        <taxon>Sphingobacteriia</taxon>
        <taxon>Sphingobacteriales</taxon>
        <taxon>Sphingobacteriaceae</taxon>
        <taxon>Mucilaginibacter</taxon>
    </lineage>
</organism>
<keyword evidence="1" id="KW-0812">Transmembrane</keyword>
<keyword evidence="4" id="KW-1185">Reference proteome</keyword>
<proteinExistence type="predicted"/>
<evidence type="ECO:0000259" key="2">
    <source>
        <dbReference type="Pfam" id="PF19904"/>
    </source>
</evidence>
<dbReference type="InterPro" id="IPR045957">
    <property type="entry name" value="DUF6377"/>
</dbReference>
<gene>
    <name evidence="3" type="ORF">GCM10023149_07560</name>
</gene>
<feature type="domain" description="DUF6377" evidence="2">
    <location>
        <begin position="231"/>
        <end position="477"/>
    </location>
</feature>
<dbReference type="RefSeq" id="WP_345209666.1">
    <property type="nucleotide sequence ID" value="NZ_BAABFT010000002.1"/>
</dbReference>
<name>A0ABP8FW59_9SPHI</name>
<dbReference type="EMBL" id="BAABFT010000002">
    <property type="protein sequence ID" value="GAA4312261.1"/>
    <property type="molecule type" value="Genomic_DNA"/>
</dbReference>
<keyword evidence="1" id="KW-1133">Transmembrane helix</keyword>
<evidence type="ECO:0000313" key="3">
    <source>
        <dbReference type="EMBL" id="GAA4312261.1"/>
    </source>
</evidence>
<dbReference type="Gene3D" id="1.25.40.10">
    <property type="entry name" value="Tetratricopeptide repeat domain"/>
    <property type="match status" value="1"/>
</dbReference>
<dbReference type="InterPro" id="IPR011990">
    <property type="entry name" value="TPR-like_helical_dom_sf"/>
</dbReference>
<sequence>MFNKLNEVLNNKETYINQKQDRIKALREQLANTAAPRDRFTVYLQLYDEYKTFSYDSSYSYAKKLQTTAAQLNEPVLIATAKMKMAFTLLSSGLFKETLEVLNSINLQPLPDNDRVEYFFLKARSYFDLADYNRSPDYTAIYNPKGIACIDSALALCKPGSYSYLELKGLKDLRTADFEDGEKTYTALLKLSGLTPHQFAINACCLSYIYEVTGDKKKQSVELLIRAAITDVESATKETVASYKLADILFKQGDIKNAYVYIKQAMDEATFYGALHRQVKISSILPIIEAQWINQIEHQKRLLYAYSFIITLLVVAVIVFAVISFRQLKKIRAADKIIQEANLSLHETNTALEEVNKKLSVANTIKNEYIGYYFNINSIYLDKLENFKKSLDKKLTNKRYEDALQTINQLNLESERQELFNTFDKVFLRLFPDFIEIFNSYFKPEEKIVIPKGQLLNTELRIFALIRMGIHDNDRISKILGYSVNTIYSYKNRVKTKSILPNDEFEDRIMEIQAV</sequence>
<reference evidence="4" key="1">
    <citation type="journal article" date="2019" name="Int. J. Syst. Evol. Microbiol.">
        <title>The Global Catalogue of Microorganisms (GCM) 10K type strain sequencing project: providing services to taxonomists for standard genome sequencing and annotation.</title>
        <authorList>
            <consortium name="The Broad Institute Genomics Platform"/>
            <consortium name="The Broad Institute Genome Sequencing Center for Infectious Disease"/>
            <person name="Wu L."/>
            <person name="Ma J."/>
        </authorList>
    </citation>
    <scope>NUCLEOTIDE SEQUENCE [LARGE SCALE GENOMIC DNA]</scope>
    <source>
        <strain evidence="4">JCM 17705</strain>
    </source>
</reference>
<dbReference type="Proteomes" id="UP001500582">
    <property type="component" value="Unassembled WGS sequence"/>
</dbReference>